<dbReference type="SUPFAM" id="SSF48208">
    <property type="entry name" value="Six-hairpin glycosidases"/>
    <property type="match status" value="1"/>
</dbReference>
<dbReference type="GO" id="GO:0004134">
    <property type="term" value="F:4-alpha-glucanotransferase activity"/>
    <property type="evidence" value="ECO:0007669"/>
    <property type="project" value="InterPro"/>
</dbReference>
<dbReference type="InterPro" id="IPR032790">
    <property type="entry name" value="GDE_C"/>
</dbReference>
<evidence type="ECO:0000313" key="3">
    <source>
        <dbReference type="Proteomes" id="UP000663869"/>
    </source>
</evidence>
<protein>
    <recommendedName>
        <fullName evidence="1">Glycogen debranching enzyme C-terminal domain-containing protein</fullName>
    </recommendedName>
</protein>
<dbReference type="Pfam" id="PF06202">
    <property type="entry name" value="GDE_C"/>
    <property type="match status" value="1"/>
</dbReference>
<dbReference type="PANTHER" id="PTHR10569">
    <property type="entry name" value="GLYCOGEN DEBRANCHING ENZYME"/>
    <property type="match status" value="1"/>
</dbReference>
<dbReference type="GO" id="GO:0005980">
    <property type="term" value="P:glycogen catabolic process"/>
    <property type="evidence" value="ECO:0007669"/>
    <property type="project" value="InterPro"/>
</dbReference>
<dbReference type="InterPro" id="IPR010401">
    <property type="entry name" value="AGL/Gdb1"/>
</dbReference>
<dbReference type="GO" id="GO:0004135">
    <property type="term" value="F:amylo-alpha-1,6-glucosidase activity"/>
    <property type="evidence" value="ECO:0007669"/>
    <property type="project" value="InterPro"/>
</dbReference>
<name>A0A817WG61_9BILA</name>
<reference evidence="2" key="1">
    <citation type="submission" date="2021-02" db="EMBL/GenBank/DDBJ databases">
        <authorList>
            <person name="Nowell W R."/>
        </authorList>
    </citation>
    <scope>NUCLEOTIDE SEQUENCE</scope>
</reference>
<evidence type="ECO:0000313" key="2">
    <source>
        <dbReference type="EMBL" id="CAF3355698.1"/>
    </source>
</evidence>
<proteinExistence type="predicted"/>
<organism evidence="2 3">
    <name type="scientific">Rotaria socialis</name>
    <dbReference type="NCBI Taxonomy" id="392032"/>
    <lineage>
        <taxon>Eukaryota</taxon>
        <taxon>Metazoa</taxon>
        <taxon>Spiralia</taxon>
        <taxon>Gnathifera</taxon>
        <taxon>Rotifera</taxon>
        <taxon>Eurotatoria</taxon>
        <taxon>Bdelloidea</taxon>
        <taxon>Philodinida</taxon>
        <taxon>Philodinidae</taxon>
        <taxon>Rotaria</taxon>
    </lineage>
</organism>
<dbReference type="InterPro" id="IPR008928">
    <property type="entry name" value="6-hairpin_glycosidase_sf"/>
</dbReference>
<dbReference type="PANTHER" id="PTHR10569:SF2">
    <property type="entry name" value="GLYCOGEN DEBRANCHING ENZYME"/>
    <property type="match status" value="1"/>
</dbReference>
<comment type="caution">
    <text evidence="2">The sequence shown here is derived from an EMBL/GenBank/DDBJ whole genome shotgun (WGS) entry which is preliminary data.</text>
</comment>
<feature type="non-terminal residue" evidence="2">
    <location>
        <position position="133"/>
    </location>
</feature>
<dbReference type="EMBL" id="CAJNYU010000389">
    <property type="protein sequence ID" value="CAF3355698.1"/>
    <property type="molecule type" value="Genomic_DNA"/>
</dbReference>
<dbReference type="Proteomes" id="UP000663869">
    <property type="component" value="Unassembled WGS sequence"/>
</dbReference>
<accession>A0A817WG61</accession>
<gene>
    <name evidence="2" type="ORF">FME351_LOCUS4926</name>
</gene>
<sequence>MAPQQCIRLMNGPLQFSISQFFRLSSNKHWTTRARLLLLSPNLREPRPSEEKEEQTLERIQLCPSLAAGFPHFASGIWRNWGRDTFISLRGLLLLTGRYEEARYLILSYGGCLRHGLIPNLLADGKVARYNAR</sequence>
<dbReference type="AlphaFoldDB" id="A0A817WG61"/>
<evidence type="ECO:0000259" key="1">
    <source>
        <dbReference type="Pfam" id="PF06202"/>
    </source>
</evidence>
<feature type="domain" description="Glycogen debranching enzyme C-terminal" evidence="1">
    <location>
        <begin position="61"/>
        <end position="133"/>
    </location>
</feature>